<dbReference type="CDD" id="cd01948">
    <property type="entry name" value="EAL"/>
    <property type="match status" value="1"/>
</dbReference>
<dbReference type="SMART" id="SM00304">
    <property type="entry name" value="HAMP"/>
    <property type="match status" value="1"/>
</dbReference>
<keyword evidence="4" id="KW-0812">Transmembrane</keyword>
<dbReference type="CDD" id="cd01949">
    <property type="entry name" value="GGDEF"/>
    <property type="match status" value="1"/>
</dbReference>
<dbReference type="RefSeq" id="WP_190860534.1">
    <property type="nucleotide sequence ID" value="NZ_JACXIY010000012.1"/>
</dbReference>
<dbReference type="Pfam" id="PF00672">
    <property type="entry name" value="HAMP"/>
    <property type="match status" value="1"/>
</dbReference>
<keyword evidence="3 4" id="KW-0472">Membrane</keyword>
<keyword evidence="4" id="KW-1133">Transmembrane helix</keyword>
<dbReference type="Gene3D" id="3.30.70.270">
    <property type="match status" value="1"/>
</dbReference>
<evidence type="ECO:0000259" key="7">
    <source>
        <dbReference type="PROSITE" id="PS50887"/>
    </source>
</evidence>
<dbReference type="PROSITE" id="PS50887">
    <property type="entry name" value="GGDEF"/>
    <property type="match status" value="1"/>
</dbReference>
<proteinExistence type="predicted"/>
<evidence type="ECO:0000256" key="3">
    <source>
        <dbReference type="ARBA" id="ARBA00023136"/>
    </source>
</evidence>
<dbReference type="InterPro" id="IPR007892">
    <property type="entry name" value="CHASE4"/>
</dbReference>
<dbReference type="PROSITE" id="PS50883">
    <property type="entry name" value="EAL"/>
    <property type="match status" value="1"/>
</dbReference>
<organism evidence="8 9">
    <name type="scientific">Paenibacillus arenilitoris</name>
    <dbReference type="NCBI Taxonomy" id="2772299"/>
    <lineage>
        <taxon>Bacteria</taxon>
        <taxon>Bacillati</taxon>
        <taxon>Bacillota</taxon>
        <taxon>Bacilli</taxon>
        <taxon>Bacillales</taxon>
        <taxon>Paenibacillaceae</taxon>
        <taxon>Paenibacillus</taxon>
    </lineage>
</organism>
<accession>A0A927CKK3</accession>
<keyword evidence="9" id="KW-1185">Reference proteome</keyword>
<dbReference type="Proteomes" id="UP000632125">
    <property type="component" value="Unassembled WGS sequence"/>
</dbReference>
<dbReference type="SUPFAM" id="SSF158472">
    <property type="entry name" value="HAMP domain-like"/>
    <property type="match status" value="1"/>
</dbReference>
<dbReference type="CDD" id="cd06225">
    <property type="entry name" value="HAMP"/>
    <property type="match status" value="1"/>
</dbReference>
<dbReference type="Pfam" id="PF05228">
    <property type="entry name" value="CHASE4"/>
    <property type="match status" value="1"/>
</dbReference>
<feature type="transmembrane region" description="Helical" evidence="4">
    <location>
        <begin position="283"/>
        <end position="303"/>
    </location>
</feature>
<dbReference type="PANTHER" id="PTHR33121:SF70">
    <property type="entry name" value="SIGNALING PROTEIN YKOW"/>
    <property type="match status" value="1"/>
</dbReference>
<dbReference type="InterPro" id="IPR029787">
    <property type="entry name" value="Nucleotide_cyclase"/>
</dbReference>
<dbReference type="GO" id="GO:0071111">
    <property type="term" value="F:cyclic-guanylate-specific phosphodiesterase activity"/>
    <property type="evidence" value="ECO:0007669"/>
    <property type="project" value="InterPro"/>
</dbReference>
<protein>
    <submittedName>
        <fullName evidence="8">EAL domain-containing protein</fullName>
    </submittedName>
</protein>
<comment type="caution">
    <text evidence="8">The sequence shown here is derived from an EMBL/GenBank/DDBJ whole genome shotgun (WGS) entry which is preliminary data.</text>
</comment>
<dbReference type="InterPro" id="IPR001633">
    <property type="entry name" value="EAL_dom"/>
</dbReference>
<dbReference type="Pfam" id="PF00990">
    <property type="entry name" value="GGDEF"/>
    <property type="match status" value="1"/>
</dbReference>
<dbReference type="NCBIfam" id="TIGR00254">
    <property type="entry name" value="GGDEF"/>
    <property type="match status" value="1"/>
</dbReference>
<dbReference type="InterPro" id="IPR035919">
    <property type="entry name" value="EAL_sf"/>
</dbReference>
<dbReference type="PROSITE" id="PS50885">
    <property type="entry name" value="HAMP"/>
    <property type="match status" value="1"/>
</dbReference>
<dbReference type="InterPro" id="IPR043128">
    <property type="entry name" value="Rev_trsase/Diguanyl_cyclase"/>
</dbReference>
<dbReference type="PANTHER" id="PTHR33121">
    <property type="entry name" value="CYCLIC DI-GMP PHOSPHODIESTERASE PDEF"/>
    <property type="match status" value="1"/>
</dbReference>
<dbReference type="EMBL" id="JACXIY010000012">
    <property type="protein sequence ID" value="MBD2868887.1"/>
    <property type="molecule type" value="Genomic_DNA"/>
</dbReference>
<dbReference type="InterPro" id="IPR003660">
    <property type="entry name" value="HAMP_dom"/>
</dbReference>
<evidence type="ECO:0000256" key="4">
    <source>
        <dbReference type="SAM" id="Phobius"/>
    </source>
</evidence>
<evidence type="ECO:0000256" key="2">
    <source>
        <dbReference type="ARBA" id="ARBA00022475"/>
    </source>
</evidence>
<dbReference type="SMART" id="SM00267">
    <property type="entry name" value="GGDEF"/>
    <property type="match status" value="1"/>
</dbReference>
<dbReference type="InterPro" id="IPR050706">
    <property type="entry name" value="Cyclic-di-GMP_PDE-like"/>
</dbReference>
<name>A0A927CKK3_9BACL</name>
<feature type="domain" description="HAMP" evidence="6">
    <location>
        <begin position="305"/>
        <end position="358"/>
    </location>
</feature>
<evidence type="ECO:0000259" key="6">
    <source>
        <dbReference type="PROSITE" id="PS50885"/>
    </source>
</evidence>
<sequence>MMQLRRKIMIYVGLITFALLALLYLISEKALLHHYEALELRDSEEETERALLSFYDEFHSLDAVSIGYASWDETYRFVKRQGAPAADDPYLKSNFTDSLYEAARLNYTVLLNGDNEVYYARGYDYEGKRELAYPQTLIDAMRGEYADDGGRPGDSAGRTGLAVIGGLPMMVASYPILTSGDRGPAEGRLVFARLLDEGYIHYIAGKADIPIDIDVLDDSFALPGEAGTIAVQNREPMPYWTANDKRSIASYAVLPDIRGEYAALLTLEKPMALYKQAKKSVEFYMLFFGLTGIGFFVIARLVLQWTIFGRLNRVIRGMREIETEKDFSIRIPESGKDEIAQLERSFNLMTASLQHAQKRIRYQTYHDTLTGLSNRLAFYERLEETIALSGKTRARFAVILIDIDSFKWVNDTLGHQSGDLLLLKTSKRLKRCLKGGGSLFRLGGDEFCIISPKVQDKKQIDSLAQRIKDELSEPFEIEGNPVIVTASIGISLYPEHGTESEALLHYSDVAMLDVKERGRNQYRWYSQAIEANRTRRALIEHLLRNAIDKEELQLYFQPKWDLSAERISGMETLLRWKNDRLGQVSPAEFIPIAESSGLINEIGEWIMHAACRQFKAWREQLDELSVVIAINISGAQLLQPNFAERIGCIFAEERVDPSRFELEVTESFAIENFDEVNAIFVELRNMGFTISIDDFGAGYSSLKYVSRLPIQCMKIDKTLIDHISDDERSRVIVSSLIDMAHRLKLVVVAEGVELPEQLELLKSYHCDQIQGFLFCKPMPADQISGFMQAN</sequence>
<dbReference type="InterPro" id="IPR000160">
    <property type="entry name" value="GGDEF_dom"/>
</dbReference>
<keyword evidence="2" id="KW-1003">Cell membrane</keyword>
<evidence type="ECO:0000256" key="1">
    <source>
        <dbReference type="ARBA" id="ARBA00004236"/>
    </source>
</evidence>
<dbReference type="Gene3D" id="3.20.20.450">
    <property type="entry name" value="EAL domain"/>
    <property type="match status" value="1"/>
</dbReference>
<dbReference type="Pfam" id="PF00563">
    <property type="entry name" value="EAL"/>
    <property type="match status" value="1"/>
</dbReference>
<dbReference type="GO" id="GO:0005886">
    <property type="term" value="C:plasma membrane"/>
    <property type="evidence" value="ECO:0007669"/>
    <property type="project" value="UniProtKB-SubCell"/>
</dbReference>
<dbReference type="SMART" id="SM00052">
    <property type="entry name" value="EAL"/>
    <property type="match status" value="1"/>
</dbReference>
<gene>
    <name evidence="8" type="ORF">IDH41_09875</name>
</gene>
<dbReference type="SUPFAM" id="SSF141868">
    <property type="entry name" value="EAL domain-like"/>
    <property type="match status" value="1"/>
</dbReference>
<evidence type="ECO:0000313" key="8">
    <source>
        <dbReference type="EMBL" id="MBD2868887.1"/>
    </source>
</evidence>
<reference evidence="8" key="1">
    <citation type="submission" date="2020-09" db="EMBL/GenBank/DDBJ databases">
        <title>A novel bacterium of genus Paenibacillus, isolated from South China Sea.</title>
        <authorList>
            <person name="Huang H."/>
            <person name="Mo K."/>
            <person name="Hu Y."/>
        </authorList>
    </citation>
    <scope>NUCLEOTIDE SEQUENCE</scope>
    <source>
        <strain evidence="8">IB182493</strain>
    </source>
</reference>
<dbReference type="AlphaFoldDB" id="A0A927CKK3"/>
<dbReference type="GO" id="GO:0007165">
    <property type="term" value="P:signal transduction"/>
    <property type="evidence" value="ECO:0007669"/>
    <property type="project" value="InterPro"/>
</dbReference>
<evidence type="ECO:0000259" key="5">
    <source>
        <dbReference type="PROSITE" id="PS50883"/>
    </source>
</evidence>
<dbReference type="SUPFAM" id="SSF55073">
    <property type="entry name" value="Nucleotide cyclase"/>
    <property type="match status" value="1"/>
</dbReference>
<comment type="subcellular location">
    <subcellularLocation>
        <location evidence="1">Cell membrane</location>
    </subcellularLocation>
</comment>
<dbReference type="Gene3D" id="6.10.340.10">
    <property type="match status" value="1"/>
</dbReference>
<evidence type="ECO:0000313" key="9">
    <source>
        <dbReference type="Proteomes" id="UP000632125"/>
    </source>
</evidence>
<feature type="domain" description="GGDEF" evidence="7">
    <location>
        <begin position="394"/>
        <end position="527"/>
    </location>
</feature>
<feature type="domain" description="EAL" evidence="5">
    <location>
        <begin position="536"/>
        <end position="790"/>
    </location>
</feature>